<dbReference type="PANTHER" id="PTHR47331">
    <property type="entry name" value="PHD-TYPE DOMAIN-CONTAINING PROTEIN"/>
    <property type="match status" value="1"/>
</dbReference>
<accession>A0A085LZS0</accession>
<feature type="domain" description="Integrase catalytic" evidence="1">
    <location>
        <begin position="138"/>
        <end position="294"/>
    </location>
</feature>
<dbReference type="InterPro" id="IPR036397">
    <property type="entry name" value="RNaseH_sf"/>
</dbReference>
<proteinExistence type="predicted"/>
<evidence type="ECO:0000259" key="1">
    <source>
        <dbReference type="PROSITE" id="PS50994"/>
    </source>
</evidence>
<keyword evidence="3" id="KW-1185">Reference proteome</keyword>
<dbReference type="PANTHER" id="PTHR47331:SF2">
    <property type="match status" value="1"/>
</dbReference>
<dbReference type="GO" id="GO:0015074">
    <property type="term" value="P:DNA integration"/>
    <property type="evidence" value="ECO:0007669"/>
    <property type="project" value="InterPro"/>
</dbReference>
<evidence type="ECO:0000313" key="2">
    <source>
        <dbReference type="EMBL" id="KFD50466.1"/>
    </source>
</evidence>
<name>A0A085LZS0_9BILA</name>
<dbReference type="SUPFAM" id="SSF53098">
    <property type="entry name" value="Ribonuclease H-like"/>
    <property type="match status" value="1"/>
</dbReference>
<protein>
    <recommendedName>
        <fullName evidence="1">Integrase catalytic domain-containing protein</fullName>
    </recommendedName>
</protein>
<dbReference type="InterPro" id="IPR041588">
    <property type="entry name" value="Integrase_H2C2"/>
</dbReference>
<dbReference type="Pfam" id="PF17921">
    <property type="entry name" value="Integrase_H2C2"/>
    <property type="match status" value="1"/>
</dbReference>
<gene>
    <name evidence="2" type="ORF">M513_08693</name>
</gene>
<dbReference type="EMBL" id="KL363253">
    <property type="protein sequence ID" value="KFD50466.1"/>
    <property type="molecule type" value="Genomic_DNA"/>
</dbReference>
<evidence type="ECO:0000313" key="3">
    <source>
        <dbReference type="Proteomes" id="UP000030764"/>
    </source>
</evidence>
<dbReference type="GO" id="GO:0003676">
    <property type="term" value="F:nucleic acid binding"/>
    <property type="evidence" value="ECO:0007669"/>
    <property type="project" value="InterPro"/>
</dbReference>
<sequence length="294" mass="32714">MATKPIAERPKAVPLNHHGPGNLLGKSRFRTLAPLVDADGLIRVGGRLAEASINYDTKHPPTLPSSHTLITPFVQQTHIRNCHAGVETTLNLTRAKVWIINGRTAVKRVLGQCTACRWYRLNPSVPKMAPLPSCRLQRPLAPFAHVGMDFSGPIAVSCRRSQVKTWMCLFTRMATSAVHIEVYHSLDMTSFLSAFRRFIATRAAPTHCYSDNGTNFVAAAWALGSDKRNLDGKRISSFMVTRGISWHFNPPSAPHFGGAWERLTRSMKFAMRTTLHGQHITDEVLLTSLWRLNG</sequence>
<organism evidence="2 3">
    <name type="scientific">Trichuris suis</name>
    <name type="common">pig whipworm</name>
    <dbReference type="NCBI Taxonomy" id="68888"/>
    <lineage>
        <taxon>Eukaryota</taxon>
        <taxon>Metazoa</taxon>
        <taxon>Ecdysozoa</taxon>
        <taxon>Nematoda</taxon>
        <taxon>Enoplea</taxon>
        <taxon>Dorylaimia</taxon>
        <taxon>Trichinellida</taxon>
        <taxon>Trichuridae</taxon>
        <taxon>Trichuris</taxon>
    </lineage>
</organism>
<dbReference type="InterPro" id="IPR012337">
    <property type="entry name" value="RNaseH-like_sf"/>
</dbReference>
<dbReference type="Proteomes" id="UP000030764">
    <property type="component" value="Unassembled WGS sequence"/>
</dbReference>
<dbReference type="Gene3D" id="3.30.420.10">
    <property type="entry name" value="Ribonuclease H-like superfamily/Ribonuclease H"/>
    <property type="match status" value="1"/>
</dbReference>
<dbReference type="AlphaFoldDB" id="A0A085LZS0"/>
<dbReference type="InterPro" id="IPR001584">
    <property type="entry name" value="Integrase_cat-core"/>
</dbReference>
<reference evidence="2 3" key="1">
    <citation type="journal article" date="2014" name="Nat. Genet.">
        <title>Genome and transcriptome of the porcine whipworm Trichuris suis.</title>
        <authorList>
            <person name="Jex A.R."/>
            <person name="Nejsum P."/>
            <person name="Schwarz E.M."/>
            <person name="Hu L."/>
            <person name="Young N.D."/>
            <person name="Hall R.S."/>
            <person name="Korhonen P.K."/>
            <person name="Liao S."/>
            <person name="Thamsborg S."/>
            <person name="Xia J."/>
            <person name="Xu P."/>
            <person name="Wang S."/>
            <person name="Scheerlinck J.P."/>
            <person name="Hofmann A."/>
            <person name="Sternberg P.W."/>
            <person name="Wang J."/>
            <person name="Gasser R.B."/>
        </authorList>
    </citation>
    <scope>NUCLEOTIDE SEQUENCE [LARGE SCALE GENOMIC DNA]</scope>
    <source>
        <strain evidence="2">DCEP-RM93M</strain>
    </source>
</reference>
<dbReference type="PROSITE" id="PS50994">
    <property type="entry name" value="INTEGRASE"/>
    <property type="match status" value="1"/>
</dbReference>